<name>A0A7Y9H182_9ACTN</name>
<evidence type="ECO:0000313" key="2">
    <source>
        <dbReference type="EMBL" id="NYE36053.1"/>
    </source>
</evidence>
<reference evidence="2 3" key="2">
    <citation type="submission" date="2020-08" db="EMBL/GenBank/DDBJ databases">
        <title>The Agave Microbiome: Exploring the role of microbial communities in plant adaptations to desert environments.</title>
        <authorList>
            <person name="Partida-Martinez L.P."/>
        </authorList>
    </citation>
    <scope>NUCLEOTIDE SEQUENCE [LARGE SCALE GENOMIC DNA]</scope>
    <source>
        <strain evidence="2 3">AT2.17</strain>
    </source>
</reference>
<dbReference type="InterPro" id="IPR029016">
    <property type="entry name" value="GAF-like_dom_sf"/>
</dbReference>
<feature type="domain" description="GAF" evidence="1">
    <location>
        <begin position="22"/>
        <end position="170"/>
    </location>
</feature>
<comment type="caution">
    <text evidence="2">The sequence shown here is derived from an EMBL/GenBank/DDBJ whole genome shotgun (WGS) entry which is preliminary data.</text>
</comment>
<dbReference type="SMART" id="SM00065">
    <property type="entry name" value="GAF"/>
    <property type="match status" value="1"/>
</dbReference>
<evidence type="ECO:0000313" key="3">
    <source>
        <dbReference type="Proteomes" id="UP000549911"/>
    </source>
</evidence>
<dbReference type="AlphaFoldDB" id="A0A7Y9H182"/>
<accession>A0A7Y9H182</accession>
<dbReference type="InterPro" id="IPR003018">
    <property type="entry name" value="GAF"/>
</dbReference>
<organism evidence="2 3">
    <name type="scientific">Nocardioides cavernae</name>
    <dbReference type="NCBI Taxonomy" id="1921566"/>
    <lineage>
        <taxon>Bacteria</taxon>
        <taxon>Bacillati</taxon>
        <taxon>Actinomycetota</taxon>
        <taxon>Actinomycetes</taxon>
        <taxon>Propionibacteriales</taxon>
        <taxon>Nocardioidaceae</taxon>
        <taxon>Nocardioides</taxon>
    </lineage>
</organism>
<gene>
    <name evidence="2" type="ORF">F4692_001157</name>
</gene>
<reference evidence="2 3" key="1">
    <citation type="submission" date="2020-07" db="EMBL/GenBank/DDBJ databases">
        <authorList>
            <person name="Partida-Martinez L."/>
            <person name="Huntemann M."/>
            <person name="Clum A."/>
            <person name="Wang J."/>
            <person name="Palaniappan K."/>
            <person name="Ritter S."/>
            <person name="Chen I.-M."/>
            <person name="Stamatis D."/>
            <person name="Reddy T."/>
            <person name="O'Malley R."/>
            <person name="Daum C."/>
            <person name="Shapiro N."/>
            <person name="Ivanova N."/>
            <person name="Kyrpides N."/>
            <person name="Woyke T."/>
        </authorList>
    </citation>
    <scope>NUCLEOTIDE SEQUENCE [LARGE SCALE GENOMIC DNA]</scope>
    <source>
        <strain evidence="2 3">AT2.17</strain>
    </source>
</reference>
<dbReference type="Proteomes" id="UP000549911">
    <property type="component" value="Unassembled WGS sequence"/>
</dbReference>
<dbReference type="EMBL" id="JACCBW010000001">
    <property type="protein sequence ID" value="NYE36053.1"/>
    <property type="molecule type" value="Genomic_DNA"/>
</dbReference>
<dbReference type="Gene3D" id="3.30.450.40">
    <property type="match status" value="1"/>
</dbReference>
<keyword evidence="3" id="KW-1185">Reference proteome</keyword>
<dbReference type="SUPFAM" id="SSF55781">
    <property type="entry name" value="GAF domain-like"/>
    <property type="match status" value="1"/>
</dbReference>
<protein>
    <submittedName>
        <fullName evidence="2">GAF domain-containing protein</fullName>
    </submittedName>
</protein>
<sequence>MVSNDVTSEMATVEHRVVVDADRQRTLRHLVQWATQVVGPCDVAAIRVSDEDGRQSYAACHRTVPLIDELQGWLAVGPAPDTLRTSGDVVNVADVSREVRTPWTGDAAAVLDVRACLGLRLQVDGVVLGALHLYSFTPGAFDVRHVADALVLAAHASSAVAFQPGVPRADDHVGPVGGLELGQDARDVVADRLG</sequence>
<dbReference type="Pfam" id="PF13185">
    <property type="entry name" value="GAF_2"/>
    <property type="match status" value="1"/>
</dbReference>
<proteinExistence type="predicted"/>
<evidence type="ECO:0000259" key="1">
    <source>
        <dbReference type="SMART" id="SM00065"/>
    </source>
</evidence>